<dbReference type="EMBL" id="BMFG01000004">
    <property type="protein sequence ID" value="GGD24009.1"/>
    <property type="molecule type" value="Genomic_DNA"/>
</dbReference>
<reference evidence="1" key="2">
    <citation type="submission" date="2020-09" db="EMBL/GenBank/DDBJ databases">
        <authorList>
            <person name="Sun Q."/>
            <person name="Zhou Y."/>
        </authorList>
    </citation>
    <scope>NUCLEOTIDE SEQUENCE</scope>
    <source>
        <strain evidence="1">CGMCC 1.12506</strain>
    </source>
</reference>
<dbReference type="PROSITE" id="PS51257">
    <property type="entry name" value="PROKAR_LIPOPROTEIN"/>
    <property type="match status" value="1"/>
</dbReference>
<gene>
    <name evidence="1" type="ORF">GCM10011343_12740</name>
</gene>
<name>A0A916XZH3_9FLAO</name>
<dbReference type="Proteomes" id="UP000625735">
    <property type="component" value="Unassembled WGS sequence"/>
</dbReference>
<organism evidence="1 2">
    <name type="scientific">Flavobacterium orientale</name>
    <dbReference type="NCBI Taxonomy" id="1756020"/>
    <lineage>
        <taxon>Bacteria</taxon>
        <taxon>Pseudomonadati</taxon>
        <taxon>Bacteroidota</taxon>
        <taxon>Flavobacteriia</taxon>
        <taxon>Flavobacteriales</taxon>
        <taxon>Flavobacteriaceae</taxon>
        <taxon>Flavobacterium</taxon>
    </lineage>
</organism>
<sequence>MKQYSLFYLVGLILLSCSNSNTKVNPEAVTDHEVYAALKLAINDLKLHEKQDGTENYYIEDVLKAPVFKTKLPRPTEKLTTYFSEEDLAFLEKQLAERENYQLAQDSISPKKLISHQTIDSLTASSNYNKNEFLKNYNLKFGENYFTSFSLPLYSLDKKTIYIDCNTIFGGRSIIYKKTNGKWKATTFMIWH</sequence>
<evidence type="ECO:0000313" key="2">
    <source>
        <dbReference type="Proteomes" id="UP000625735"/>
    </source>
</evidence>
<keyword evidence="2" id="KW-1185">Reference proteome</keyword>
<reference evidence="1" key="1">
    <citation type="journal article" date="2014" name="Int. J. Syst. Evol. Microbiol.">
        <title>Complete genome sequence of Corynebacterium casei LMG S-19264T (=DSM 44701T), isolated from a smear-ripened cheese.</title>
        <authorList>
            <consortium name="US DOE Joint Genome Institute (JGI-PGF)"/>
            <person name="Walter F."/>
            <person name="Albersmeier A."/>
            <person name="Kalinowski J."/>
            <person name="Ruckert C."/>
        </authorList>
    </citation>
    <scope>NUCLEOTIDE SEQUENCE</scope>
    <source>
        <strain evidence="1">CGMCC 1.12506</strain>
    </source>
</reference>
<dbReference type="RefSeq" id="WP_188361715.1">
    <property type="nucleotide sequence ID" value="NZ_BMFG01000004.1"/>
</dbReference>
<evidence type="ECO:0000313" key="1">
    <source>
        <dbReference type="EMBL" id="GGD24009.1"/>
    </source>
</evidence>
<comment type="caution">
    <text evidence="1">The sequence shown here is derived from an EMBL/GenBank/DDBJ whole genome shotgun (WGS) entry which is preliminary data.</text>
</comment>
<proteinExistence type="predicted"/>
<dbReference type="AlphaFoldDB" id="A0A916XZH3"/>
<protein>
    <submittedName>
        <fullName evidence="1">Uncharacterized protein</fullName>
    </submittedName>
</protein>
<accession>A0A916XZH3</accession>